<organism evidence="8 9">
    <name type="scientific">Amycolatopsis taiwanensis</name>
    <dbReference type="NCBI Taxonomy" id="342230"/>
    <lineage>
        <taxon>Bacteria</taxon>
        <taxon>Bacillati</taxon>
        <taxon>Actinomycetota</taxon>
        <taxon>Actinomycetes</taxon>
        <taxon>Pseudonocardiales</taxon>
        <taxon>Pseudonocardiaceae</taxon>
        <taxon>Amycolatopsis</taxon>
    </lineage>
</organism>
<dbReference type="CDD" id="cd00207">
    <property type="entry name" value="fer2"/>
    <property type="match status" value="1"/>
</dbReference>
<dbReference type="Gene3D" id="3.10.20.30">
    <property type="match status" value="1"/>
</dbReference>
<dbReference type="FunFam" id="3.10.20.30:FF:000020">
    <property type="entry name" value="Xanthine dehydrogenase iron-sulfur subunit"/>
    <property type="match status" value="1"/>
</dbReference>
<dbReference type="PANTHER" id="PTHR44379">
    <property type="entry name" value="OXIDOREDUCTASE WITH IRON-SULFUR SUBUNIT"/>
    <property type="match status" value="1"/>
</dbReference>
<keyword evidence="2" id="KW-0479">Metal-binding</keyword>
<dbReference type="PROSITE" id="PS51085">
    <property type="entry name" value="2FE2S_FER_2"/>
    <property type="match status" value="1"/>
</dbReference>
<proteinExistence type="predicted"/>
<dbReference type="PROSITE" id="PS00197">
    <property type="entry name" value="2FE2S_FER_1"/>
    <property type="match status" value="1"/>
</dbReference>
<dbReference type="SUPFAM" id="SSF47741">
    <property type="entry name" value="CO dehydrogenase ISP C-domain like"/>
    <property type="match status" value="1"/>
</dbReference>
<dbReference type="InterPro" id="IPR012675">
    <property type="entry name" value="Beta-grasp_dom_sf"/>
</dbReference>
<dbReference type="InterPro" id="IPR002888">
    <property type="entry name" value="2Fe-2S-bd"/>
</dbReference>
<dbReference type="RefSeq" id="WP_285488226.1">
    <property type="nucleotide sequence ID" value="NZ_BSTI01000010.1"/>
</dbReference>
<reference evidence="8" key="1">
    <citation type="submission" date="2023-03" db="EMBL/GenBank/DDBJ databases">
        <title>Amycolatopsis taiwanensis NBRC 103393.</title>
        <authorList>
            <person name="Ichikawa N."/>
            <person name="Sato H."/>
            <person name="Tonouchi N."/>
        </authorList>
    </citation>
    <scope>NUCLEOTIDE SEQUENCE</scope>
    <source>
        <strain evidence="8">NBRC 103393</strain>
    </source>
</reference>
<keyword evidence="5" id="KW-0411">Iron-sulfur</keyword>
<evidence type="ECO:0000259" key="7">
    <source>
        <dbReference type="PROSITE" id="PS51085"/>
    </source>
</evidence>
<dbReference type="GO" id="GO:0046872">
    <property type="term" value="F:metal ion binding"/>
    <property type="evidence" value="ECO:0007669"/>
    <property type="project" value="UniProtKB-KW"/>
</dbReference>
<dbReference type="Pfam" id="PF01799">
    <property type="entry name" value="Fer2_2"/>
    <property type="match status" value="1"/>
</dbReference>
<comment type="caution">
    <text evidence="8">The sequence shown here is derived from an EMBL/GenBank/DDBJ whole genome shotgun (WGS) entry which is preliminary data.</text>
</comment>
<keyword evidence="9" id="KW-1185">Reference proteome</keyword>
<dbReference type="InterPro" id="IPR036010">
    <property type="entry name" value="2Fe-2S_ferredoxin-like_sf"/>
</dbReference>
<evidence type="ECO:0000256" key="5">
    <source>
        <dbReference type="ARBA" id="ARBA00023014"/>
    </source>
</evidence>
<dbReference type="EMBL" id="BSTI01000010">
    <property type="protein sequence ID" value="GLY68130.1"/>
    <property type="molecule type" value="Genomic_DNA"/>
</dbReference>
<dbReference type="Pfam" id="PF00111">
    <property type="entry name" value="Fer2"/>
    <property type="match status" value="1"/>
</dbReference>
<dbReference type="SUPFAM" id="SSF54292">
    <property type="entry name" value="2Fe-2S ferredoxin-like"/>
    <property type="match status" value="1"/>
</dbReference>
<protein>
    <recommendedName>
        <fullName evidence="7">2Fe-2S ferredoxin-type domain-containing protein</fullName>
    </recommendedName>
</protein>
<evidence type="ECO:0000313" key="8">
    <source>
        <dbReference type="EMBL" id="GLY68130.1"/>
    </source>
</evidence>
<dbReference type="InterPro" id="IPR006058">
    <property type="entry name" value="2Fe2S_fd_BS"/>
</dbReference>
<comment type="pathway">
    <text evidence="6">Alkaloid degradation; nicotine degradation.</text>
</comment>
<name>A0A9W6R4D4_9PSEU</name>
<dbReference type="Gene3D" id="1.10.150.120">
    <property type="entry name" value="[2Fe-2S]-binding domain"/>
    <property type="match status" value="1"/>
</dbReference>
<evidence type="ECO:0000313" key="9">
    <source>
        <dbReference type="Proteomes" id="UP001165136"/>
    </source>
</evidence>
<dbReference type="Proteomes" id="UP001165136">
    <property type="component" value="Unassembled WGS sequence"/>
</dbReference>
<keyword evidence="3" id="KW-0560">Oxidoreductase</keyword>
<evidence type="ECO:0000256" key="2">
    <source>
        <dbReference type="ARBA" id="ARBA00022723"/>
    </source>
</evidence>
<feature type="domain" description="2Fe-2S ferredoxin-type" evidence="7">
    <location>
        <begin position="4"/>
        <end position="80"/>
    </location>
</feature>
<dbReference type="InterPro" id="IPR036884">
    <property type="entry name" value="2Fe-2S-bd_dom_sf"/>
</dbReference>
<dbReference type="GO" id="GO:0016491">
    <property type="term" value="F:oxidoreductase activity"/>
    <property type="evidence" value="ECO:0007669"/>
    <property type="project" value="UniProtKB-KW"/>
</dbReference>
<evidence type="ECO:0000256" key="3">
    <source>
        <dbReference type="ARBA" id="ARBA00023002"/>
    </source>
</evidence>
<evidence type="ECO:0000256" key="1">
    <source>
        <dbReference type="ARBA" id="ARBA00022714"/>
    </source>
</evidence>
<dbReference type="InterPro" id="IPR051452">
    <property type="entry name" value="Diverse_Oxidoreductases"/>
</dbReference>
<dbReference type="PANTHER" id="PTHR44379:SF8">
    <property type="entry name" value="XANTHINE DEHYDROGENASE IRON-SULFUR-BINDING SUBUNIT XDHC-RELATED"/>
    <property type="match status" value="1"/>
</dbReference>
<evidence type="ECO:0000256" key="4">
    <source>
        <dbReference type="ARBA" id="ARBA00023004"/>
    </source>
</evidence>
<keyword evidence="4" id="KW-0408">Iron</keyword>
<gene>
    <name evidence="8" type="ORF">Atai01_47490</name>
</gene>
<evidence type="ECO:0000256" key="6">
    <source>
        <dbReference type="ARBA" id="ARBA00060707"/>
    </source>
</evidence>
<accession>A0A9W6R4D4</accession>
<dbReference type="InterPro" id="IPR001041">
    <property type="entry name" value="2Fe-2S_ferredoxin-type"/>
</dbReference>
<dbReference type="AlphaFoldDB" id="A0A9W6R4D4"/>
<keyword evidence="1" id="KW-0001">2Fe-2S</keyword>
<dbReference type="GO" id="GO:0051537">
    <property type="term" value="F:2 iron, 2 sulfur cluster binding"/>
    <property type="evidence" value="ECO:0007669"/>
    <property type="project" value="UniProtKB-KW"/>
</dbReference>
<sequence length="161" mass="17062">MPDTTVTLHVNGVERTLTVPDRTTLADLLRDHLRLTGTRLGCEQGVCGACTVLLDELPVRACLTLAASCQGKEVRTVEGLDGPDADALRAAFSREGALQCGFCTAGMLITGHHLVRARTVLSRDELCQALAGNLCRCTGYNGIVRAISSTIGEGVKSDVHE</sequence>